<dbReference type="AlphaFoldDB" id="B0NIS0"/>
<dbReference type="EMBL" id="CP036170">
    <property type="protein sequence ID" value="QBF75259.1"/>
    <property type="molecule type" value="Genomic_DNA"/>
</dbReference>
<name>B0NIS0_CLOS5</name>
<organism evidence="1 2">
    <name type="scientific">Clostridium scindens (strain ATCC 35704 / DSM 5676 / VPI 13733 / 19)</name>
    <dbReference type="NCBI Taxonomy" id="411468"/>
    <lineage>
        <taxon>Bacteria</taxon>
        <taxon>Bacillati</taxon>
        <taxon>Bacillota</taxon>
        <taxon>Clostridia</taxon>
        <taxon>Lachnospirales</taxon>
        <taxon>Lachnospiraceae</taxon>
    </lineage>
</organism>
<dbReference type="GeneID" id="93982563"/>
<dbReference type="KEGG" id="csci:HDCHBGLK_02668"/>
<keyword evidence="2" id="KW-1185">Reference proteome</keyword>
<proteinExistence type="predicted"/>
<dbReference type="HOGENOM" id="CLU_3249682_0_0_9"/>
<accession>B0NIS0</accession>
<dbReference type="Proteomes" id="UP000289664">
    <property type="component" value="Chromosome"/>
</dbReference>
<protein>
    <submittedName>
        <fullName evidence="1">Uncharacterized protein</fullName>
    </submittedName>
</protein>
<dbReference type="STRING" id="411468.CLOSCI_03399"/>
<dbReference type="RefSeq" id="WP_004608064.1">
    <property type="nucleotide sequence ID" value="NZ_CP036170.1"/>
</dbReference>
<evidence type="ECO:0000313" key="1">
    <source>
        <dbReference type="EMBL" id="QBF75259.1"/>
    </source>
</evidence>
<reference evidence="1 2" key="1">
    <citation type="journal article" date="2019" name="Appl. Environ. Microbiol.">
        <title>Clostridium scindens ATCC 35704: integration of nutritional requirements, the complete genome sequence, and global transcriptional responses to bile acids.</title>
        <authorList>
            <person name="Devendran S."/>
            <person name="Shrestha R."/>
            <person name="Alves J.M.P."/>
            <person name="Wolf P.G."/>
            <person name="Ly L."/>
            <person name="Hernandez A.G."/>
            <person name="Mendez-Garcia C."/>
            <person name="Inboden A."/>
            <person name="Wiley J."/>
            <person name="Paul O."/>
            <person name="Allen A."/>
            <person name="Springer E."/>
            <person name="Wright C.L."/>
            <person name="Fields C.J."/>
            <person name="Daniel S.L."/>
            <person name="Ridlon J.M."/>
        </authorList>
    </citation>
    <scope>NUCLEOTIDE SEQUENCE [LARGE SCALE GENOMIC DNA]</scope>
    <source>
        <strain evidence="1 2">ATCC 35704</strain>
    </source>
</reference>
<sequence>MAEKQSEKSILDILSFDAVLQEAEEIEIGHICLRLYRILKKQ</sequence>
<evidence type="ECO:0000313" key="2">
    <source>
        <dbReference type="Proteomes" id="UP000289664"/>
    </source>
</evidence>
<gene>
    <name evidence="1" type="ORF">HDCHBGLK_02668</name>
</gene>